<dbReference type="KEGG" id="mng:MNEG_12455"/>
<dbReference type="RefSeq" id="XP_013894526.1">
    <property type="nucleotide sequence ID" value="XM_014039072.1"/>
</dbReference>
<name>A0A0D2M257_9CHLO</name>
<dbReference type="EMBL" id="KK103471">
    <property type="protein sequence ID" value="KIY95506.1"/>
    <property type="molecule type" value="Genomic_DNA"/>
</dbReference>
<evidence type="ECO:0000313" key="2">
    <source>
        <dbReference type="Proteomes" id="UP000054498"/>
    </source>
</evidence>
<protein>
    <submittedName>
        <fullName evidence="1">Uncharacterized protein</fullName>
    </submittedName>
</protein>
<accession>A0A0D2M257</accession>
<organism evidence="1 2">
    <name type="scientific">Monoraphidium neglectum</name>
    <dbReference type="NCBI Taxonomy" id="145388"/>
    <lineage>
        <taxon>Eukaryota</taxon>
        <taxon>Viridiplantae</taxon>
        <taxon>Chlorophyta</taxon>
        <taxon>core chlorophytes</taxon>
        <taxon>Chlorophyceae</taxon>
        <taxon>CS clade</taxon>
        <taxon>Sphaeropleales</taxon>
        <taxon>Selenastraceae</taxon>
        <taxon>Monoraphidium</taxon>
    </lineage>
</organism>
<dbReference type="AlphaFoldDB" id="A0A0D2M257"/>
<dbReference type="Proteomes" id="UP000054498">
    <property type="component" value="Unassembled WGS sequence"/>
</dbReference>
<proteinExistence type="predicted"/>
<dbReference type="GeneID" id="25729819"/>
<reference evidence="1 2" key="1">
    <citation type="journal article" date="2013" name="BMC Genomics">
        <title>Reconstruction of the lipid metabolism for the microalga Monoraphidium neglectum from its genome sequence reveals characteristics suitable for biofuel production.</title>
        <authorList>
            <person name="Bogen C."/>
            <person name="Al-Dilaimi A."/>
            <person name="Albersmeier A."/>
            <person name="Wichmann J."/>
            <person name="Grundmann M."/>
            <person name="Rupp O."/>
            <person name="Lauersen K.J."/>
            <person name="Blifernez-Klassen O."/>
            <person name="Kalinowski J."/>
            <person name="Goesmann A."/>
            <person name="Mussgnug J.H."/>
            <person name="Kruse O."/>
        </authorList>
    </citation>
    <scope>NUCLEOTIDE SEQUENCE [LARGE SCALE GENOMIC DNA]</scope>
    <source>
        <strain evidence="1 2">SAG 48.87</strain>
    </source>
</reference>
<evidence type="ECO:0000313" key="1">
    <source>
        <dbReference type="EMBL" id="KIY95506.1"/>
    </source>
</evidence>
<sequence length="147" mass="15074">MILSTPQMASGQACKRAAAAPAHCLPIVAAPRRRAASRAAAAAALPQRASNVAPLRATLAAEATTEHPVQFETTSLNAYLSRRHELVLAHFPTSLGVDDFISRVEVALSAHGFRGDNSIGARARAVGGTGVGAPDAPNCGRGAGSWL</sequence>
<gene>
    <name evidence="1" type="ORF">MNEG_12455</name>
</gene>
<keyword evidence="2" id="KW-1185">Reference proteome</keyword>